<name>A0A6H1U633_9CYAN</name>
<dbReference type="Pfam" id="PF02321">
    <property type="entry name" value="OEP"/>
    <property type="match status" value="1"/>
</dbReference>
<keyword evidence="2" id="KW-0175">Coiled coil</keyword>
<feature type="coiled-coil region" evidence="2">
    <location>
        <begin position="437"/>
        <end position="464"/>
    </location>
</feature>
<protein>
    <submittedName>
        <fullName evidence="3">TolC family protein</fullName>
    </submittedName>
</protein>
<dbReference type="PANTHER" id="PTHR30203">
    <property type="entry name" value="OUTER MEMBRANE CATION EFFLUX PROTEIN"/>
    <property type="match status" value="1"/>
</dbReference>
<reference evidence="3 4" key="1">
    <citation type="submission" date="2020-04" db="EMBL/GenBank/DDBJ databases">
        <authorList>
            <person name="Basu S."/>
            <person name="Maruthanayagam V."/>
            <person name="Chakraborty S."/>
            <person name="Pramanik A."/>
            <person name="Mukherjee J."/>
            <person name="Brink B."/>
        </authorList>
    </citation>
    <scope>NUCLEOTIDE SEQUENCE [LARGE SCALE GENOMIC DNA]</scope>
    <source>
        <strain evidence="3 4">AP17</strain>
    </source>
</reference>
<dbReference type="PANTHER" id="PTHR30203:SF30">
    <property type="entry name" value="OUTER MEMBRANE PROTEIN-RELATED"/>
    <property type="match status" value="1"/>
</dbReference>
<dbReference type="SUPFAM" id="SSF56954">
    <property type="entry name" value="Outer membrane efflux proteins (OEP)"/>
    <property type="match status" value="1"/>
</dbReference>
<feature type="coiled-coil region" evidence="2">
    <location>
        <begin position="265"/>
        <end position="321"/>
    </location>
</feature>
<dbReference type="RefSeq" id="WP_168571235.1">
    <property type="nucleotide sequence ID" value="NZ_CP051167.1"/>
</dbReference>
<organism evidence="3 4">
    <name type="scientific">Oxynema aestuarii AP17</name>
    <dbReference type="NCBI Taxonomy" id="2064643"/>
    <lineage>
        <taxon>Bacteria</taxon>
        <taxon>Bacillati</taxon>
        <taxon>Cyanobacteriota</taxon>
        <taxon>Cyanophyceae</taxon>
        <taxon>Oscillatoriophycideae</taxon>
        <taxon>Oscillatoriales</taxon>
        <taxon>Oscillatoriaceae</taxon>
        <taxon>Oxynema</taxon>
        <taxon>Oxynema aestuarii</taxon>
    </lineage>
</organism>
<dbReference type="InterPro" id="IPR010131">
    <property type="entry name" value="MdtP/NodT-like"/>
</dbReference>
<dbReference type="EMBL" id="CP051167">
    <property type="protein sequence ID" value="QIZ73089.1"/>
    <property type="molecule type" value="Genomic_DNA"/>
</dbReference>
<dbReference type="Gene3D" id="1.20.1600.10">
    <property type="entry name" value="Outer membrane efflux proteins (OEP)"/>
    <property type="match status" value="1"/>
</dbReference>
<dbReference type="Proteomes" id="UP000500857">
    <property type="component" value="Chromosome"/>
</dbReference>
<accession>A0A6H1U633</accession>
<dbReference type="KEGG" id="oxy:HCG48_22845"/>
<dbReference type="InterPro" id="IPR003423">
    <property type="entry name" value="OMP_efflux"/>
</dbReference>
<evidence type="ECO:0000313" key="3">
    <source>
        <dbReference type="EMBL" id="QIZ73089.1"/>
    </source>
</evidence>
<sequence>MVLREDLFIARAIGGAIAVIGIVNSGEWGDFAQAAPQPRDRQTTLNMVKQSVIYRFPEVKHNRRFEITNNYLFANRDLENNSRIDESEQRSLPYFNEDDRAIALTLADIVILAVQNNRNIKNAYLQRIADRENLAVELDKFSPNITPEASLSVGSSDLGSLTTNTAQLGFGAIVSIALPTGAEIIAEWETSGIAQNNSEAAIDDETGLQQNIELRFSQPLLRGFGREVNIASIEVAKLSEQVNILDLKSTLIETVSDAIVAYRNLVRAQEQVEIERLSLQRAKELLEINRVLIEAGRRAPIEMVQSQTNVANQEVRVLEAENDLESRQLALIEILDIDQQTKITAIEQLEIEEAELPKEQELIDLAYQNRPDFLQALLALEIAEFDLLLAEDNRRWDLDLEASYISGLRTDTEDTNDLRAGLNLSREFGDRTLQRDLETSRVNILQEQNRLEDLRETIKIEVRDRIRDVNLLRRQVELARTAKELSAQKLANERELLKLGRSSIAEIVRFQEDLVEATNAELNAKINYLNALTQLDRTVGITLDTWEITVEAFPKLD</sequence>
<evidence type="ECO:0000313" key="4">
    <source>
        <dbReference type="Proteomes" id="UP000500857"/>
    </source>
</evidence>
<dbReference type="GO" id="GO:0015562">
    <property type="term" value="F:efflux transmembrane transporter activity"/>
    <property type="evidence" value="ECO:0007669"/>
    <property type="project" value="InterPro"/>
</dbReference>
<keyword evidence="4" id="KW-1185">Reference proteome</keyword>
<evidence type="ECO:0000256" key="2">
    <source>
        <dbReference type="SAM" id="Coils"/>
    </source>
</evidence>
<dbReference type="AlphaFoldDB" id="A0A6H1U633"/>
<evidence type="ECO:0000256" key="1">
    <source>
        <dbReference type="ARBA" id="ARBA00007613"/>
    </source>
</evidence>
<gene>
    <name evidence="3" type="ORF">HCG48_22845</name>
</gene>
<proteinExistence type="inferred from homology"/>
<comment type="similarity">
    <text evidence="1">Belongs to the outer membrane factor (OMF) (TC 1.B.17) family.</text>
</comment>